<feature type="compositionally biased region" description="Polar residues" evidence="4">
    <location>
        <begin position="1243"/>
        <end position="1255"/>
    </location>
</feature>
<feature type="compositionally biased region" description="Basic and acidic residues" evidence="4">
    <location>
        <begin position="303"/>
        <end position="318"/>
    </location>
</feature>
<dbReference type="Proteomes" id="UP000747542">
    <property type="component" value="Unassembled WGS sequence"/>
</dbReference>
<feature type="region of interest" description="Disordered" evidence="4">
    <location>
        <begin position="682"/>
        <end position="806"/>
    </location>
</feature>
<feature type="region of interest" description="Disordered" evidence="4">
    <location>
        <begin position="1243"/>
        <end position="1328"/>
    </location>
</feature>
<feature type="region of interest" description="Disordered" evidence="4">
    <location>
        <begin position="1727"/>
        <end position="1805"/>
    </location>
</feature>
<protein>
    <submittedName>
        <fullName evidence="5">Calcineurin-binding protein cabin-1-like</fullName>
    </submittedName>
</protein>
<feature type="region of interest" description="Disordered" evidence="4">
    <location>
        <begin position="2810"/>
        <end position="2833"/>
    </location>
</feature>
<feature type="compositionally biased region" description="Basic and acidic residues" evidence="4">
    <location>
        <begin position="1260"/>
        <end position="1274"/>
    </location>
</feature>
<feature type="compositionally biased region" description="Polar residues" evidence="4">
    <location>
        <begin position="1277"/>
        <end position="1287"/>
    </location>
</feature>
<feature type="compositionally biased region" description="Basic and acidic residues" evidence="4">
    <location>
        <begin position="2357"/>
        <end position="2366"/>
    </location>
</feature>
<comment type="subcellular location">
    <subcellularLocation>
        <location evidence="1">Nucleus</location>
    </subcellularLocation>
</comment>
<feature type="region of interest" description="Disordered" evidence="4">
    <location>
        <begin position="639"/>
        <end position="661"/>
    </location>
</feature>
<feature type="compositionally biased region" description="Basic and acidic residues" evidence="4">
    <location>
        <begin position="329"/>
        <end position="384"/>
    </location>
</feature>
<feature type="compositionally biased region" description="Basic and acidic residues" evidence="4">
    <location>
        <begin position="1821"/>
        <end position="1830"/>
    </location>
</feature>
<feature type="compositionally biased region" description="Low complexity" evidence="4">
    <location>
        <begin position="2895"/>
        <end position="2915"/>
    </location>
</feature>
<feature type="compositionally biased region" description="Polar residues" evidence="4">
    <location>
        <begin position="2284"/>
        <end position="2294"/>
    </location>
</feature>
<name>A0A8J5N9X2_HOMAM</name>
<feature type="compositionally biased region" description="Polar residues" evidence="4">
    <location>
        <begin position="3163"/>
        <end position="3191"/>
    </location>
</feature>
<feature type="compositionally biased region" description="Polar residues" evidence="4">
    <location>
        <begin position="2785"/>
        <end position="2797"/>
    </location>
</feature>
<feature type="region of interest" description="Disordered" evidence="4">
    <location>
        <begin position="493"/>
        <end position="524"/>
    </location>
</feature>
<feature type="compositionally biased region" description="Polar residues" evidence="4">
    <location>
        <begin position="1763"/>
        <end position="1792"/>
    </location>
</feature>
<evidence type="ECO:0000313" key="5">
    <source>
        <dbReference type="EMBL" id="KAG7175762.1"/>
    </source>
</evidence>
<feature type="compositionally biased region" description="Basic and acidic residues" evidence="4">
    <location>
        <begin position="429"/>
        <end position="452"/>
    </location>
</feature>
<dbReference type="SMART" id="SM00028">
    <property type="entry name" value="TPR"/>
    <property type="match status" value="3"/>
</dbReference>
<feature type="compositionally biased region" description="Polar residues" evidence="4">
    <location>
        <begin position="3209"/>
        <end position="3218"/>
    </location>
</feature>
<feature type="compositionally biased region" description="Basic and acidic residues" evidence="4">
    <location>
        <begin position="641"/>
        <end position="655"/>
    </location>
</feature>
<sequence>MTRIAALNDWSLGSSEEEDIGPTREALEAQATKSYNEAIRYLAHGNLEDAQEYFCQVLQNPYIEKACWPEGVEPGGVLPQDLALRYSCLKNLGNLAVKQGDNDQAAKYYLEAVQLDNTEVTLWQRLGATAIKLKDFELALVAFQEGLNVNPKHWPCLDQLLSVLFILEMYMDCLGLSISALHRDPGYIKANAFKDKIFELQPSLTQDVKFFYHDSSILFKGVDYDKAIGDKFIATCEALRPPCKVLRPPSPLQLQQLRKPMSKLSWADLGQALILTYDRLVDADGLEFAARIDVFDALKPKEEKNSENDIETKKKETLEDTNAETEAFQEGKSDVSLQNREEKEMDANNRKEKHGTSKNDEENDPNHKCQDGKRDGKPEDKNDLDKCLNSEEKWNVCVPKLQEGFQGSPLRISSRRCTIELGESQDSFRVGEKRRSIDSDTFSRPDDDWKGSEEDDNQPVEAIVTGAVKNDLEHAKSDWMNSHKDSIQDMLKDAEASGKTSPSKSTGVAKEITPNEDSLQKKDINVDCKVDETVMKDVVTSKGKNSETQECTGELDSYKKILNVSVESENDFQGFASGVTDEDKFKNLVQEKSILETVAVNNKEVEKQDEGNKVVSNSEVLSEMISVALSTTENFEFPKSLSKDEDIDHKERDISEENLNDISPIEKVVVPSNDINIRSVENYKEIEKESSFPQDLDKENRNTSSKNPTDDGLSGDGNKMDQITEDIIVPADIHGEEAVLLCGGFELEDEDAEEVEEDKQDEEEEEVEAEPEEGDEDGGSGENELLQEEEEGLEEEGVMSSEVTETEAAVNALKGIMALQPTEILGLPETDFDYDSEYVEYFDGGVYEEEEEEDMGQEDVMDGEEGMDQEEGLNQGEGMEHEGTDQEEGTEQEEGIEQEGADQEEGTEHEGMDQEDGMDQDDGMDQEGIDQEEGIEQEEEDTQDEGSEQEEANAMEEDLEEQDETEREGVEETEEDRDAEEEDEEGQENESQEENNGETQILKKKKQEGGESTEENKNDCESGTAHLENDMGSKNNVTENQVEKVKANKTAEEKSASNLQNGQPDAADENVVAEASDKTEESQSQTSVGASRKSKRHKRGLERELEQLDYWGRRQERDAKRRRRTISSKLLGTVEEAEYLTWGDLFRSFVPASLVNVSTDDKTRRKTLQQNPQQDTISNCSSTPAAVSNIQGTTTDQPGGTPDGPCDNKLGPVKIVSSNTNSNCKNITNNDRSGNINDTVVVTSNIDSQNNNSKEGNAAEEERISPSAKSKEKISISPDNTDPTSKSLEMDPGTVKPEGSTTAEVSDAQEKMDVHEVPVSETPKKCTAKDECKDSNAEIRKKRDEVIINSSSEEEQVEAFLMRHEENGGILDLSQQFLRILLKKHGKLWPVMAAKMFIEMYPRVRNHVFHGSALSLKEDQIRLYQDSILSLTHWELVVSLHLSSKSSHTSARNKIFTENCHHLEDDLVHLMLMLGRGDVWVEETPQFHTRLRWLQSQIKLCQDEPEDAVLYLKLLLSDLECITDVGADYVVDRVRIETDTTVVCNSEVKRQLNFLQRSQMLEQVVDNYTDGRYRLVADLLTTIFHEAPPKPRPGVTLPMRQTQLAILVDSLHKLNDHTEVIVWGAQSLAEALKRYNRAEAEEEKNRWAKTIMKISDTMNTTLENNITTIHDVDHERLIELVTTLIQILVIQLEKPQSAQVLPFETLTPWTLLHRLLAHEELLQKQVDKMKTQDTIEKRESSVSEGRSLDGKTTDSEAKKENESGSLNKSDKVSSVLSETGNETQSKGNSIITCTGPPTDELGKTHQNLTQVVVSSVTPETKDCSKYQEKDTQEEEGTAESKGSGVPYPSTLFLITAHDELGKHSWCCYDDGVFLLYCLDVLLGELHRSLEDQHRQLLHHTLEQLSFCLYSHPSKKSKHKHLRDHGVPQIALCWDRALQLYQYYRPSHLPDFQSSQIPSITDDVATLHKRIIALLPAEARPENRISDVEAYINGEEKECNYTPFTPPTDIIRDCFYLLGDYYFKNKEWTTAIKYYKLDVTINPDRLDSWAPLGLAMKAMLETQLNSCEVIQDEEAFFSLAQAAVRCLKQALKLDEYHTNLWVEFGGLVYMVHSHASRLLKQDLNPDISLETFEMLEKLKGQMLSQAEQCFTKALDIRDEGWDDENLPDERWLYCYMLGKVAEKQSKSSEVILQNYLKAGEHLHQIQAKYPIKINYNSPQEYSVEALEMYYRPHAYMLKYLQQREGKCVEQDILKIFDKYLDKLAAGPFASCQEKKKVCDVGVSETLGNDGSTVTESPEIDESPVKRPIDEQENANEPPAKKVAINKESDDVSGIVKEVISGIVNDAVSESNHNLENMNTEKESDMKSGENTSAENKETVKEKTNSTPAASTAEKDKRDSDDEIQVVEEKVIEKKDHINIISRCITSLKLCLSRFPQNYKALYRLSYYYNTSKFYKDCSRARNYLLGCDYWQRVGYMPVNGLFNERKVWIQQPKNSNFFHGVWRIPNDEVDRPGSFAAHMYRCVSLTLDILPQMKDFFPVLQIALALKNSPEKDKKYLRDNERELLSEHATQVGLQAMKDKYKVFFKGASPVHANRRLAFLLDVYRSYKQISKHLPGSEPHLAKMLSEAYAAYRGIKPDSRSNILREADAFCSRNQHFQHRIAPVVPSIQGSTNISVSGDSLMSRRGRPPGTGRGRGRGSMYPLRQSPGIIAIQEAYKIYENLIQAQTILNNKELDHAALYTHQKELEYFQSELLKYLRIPSVSQYFQASLQGLGTATAKLPPPPKNSATSGGNTSGRQGANIATQILSTAHTNQATQPTRPDEPRSSLSALSARSQVHGISITSVPASKSTLVTSKPLKPSMSVTVSPAKTACPPALQGRGDISVVSVSRPTASSRTTVTATTTSVSKQTTCKTVSPTTPLPRPTAIRATTSSAPSSKTPASEAITLSTNTSKTATSTVSSVPKLPAGTTLTRPSDTSVNRGSAPRPQLQAQARPANNLVSDSPAKSLTGSIRNVPAEILSSTGAPITRPTTVLSNTKSTNSVQASKPSLPKDMTITPAPRVKSTPAPRVKAHPKPQLSVNRTTPSSSFLGAYQASLGLIGTKNSPARVSGSNNPRSMNTTTTGSDGQHPSSSQSNKSVRVTHLNTSQLMQLAYGKGGTGNVSGVISQLTKTPQPVRGQSRTPASMTNQPQTSMPQRSQASSSQRPQVSGSQRPQPSGTQRPQSSVPQRPQGNPSQRSHSRTIPQTRPGQAQMRPSTSKPNQTKPGPGQGGSSDDIITLD</sequence>
<evidence type="ECO:0000256" key="1">
    <source>
        <dbReference type="ARBA" id="ARBA00004123"/>
    </source>
</evidence>
<dbReference type="GO" id="GO:0006325">
    <property type="term" value="P:chromatin organization"/>
    <property type="evidence" value="ECO:0007669"/>
    <property type="project" value="InterPro"/>
</dbReference>
<feature type="region of interest" description="Disordered" evidence="4">
    <location>
        <begin position="303"/>
        <end position="384"/>
    </location>
</feature>
<feature type="compositionally biased region" description="Polar residues" evidence="4">
    <location>
        <begin position="2997"/>
        <end position="3008"/>
    </location>
</feature>
<dbReference type="OrthoDB" id="6376137at2759"/>
<feature type="compositionally biased region" description="Low complexity" evidence="4">
    <location>
        <begin position="1191"/>
        <end position="1205"/>
    </location>
</feature>
<accession>A0A8J5N9X2</accession>
<evidence type="ECO:0000256" key="4">
    <source>
        <dbReference type="SAM" id="MobiDB-lite"/>
    </source>
</evidence>
<comment type="caution">
    <text evidence="5">The sequence shown here is derived from an EMBL/GenBank/DDBJ whole genome shotgun (WGS) entry which is preliminary data.</text>
</comment>
<keyword evidence="3" id="KW-0802">TPR repeat</keyword>
<feature type="compositionally biased region" description="Basic and acidic residues" evidence="4">
    <location>
        <begin position="1308"/>
        <end position="1328"/>
    </location>
</feature>
<feature type="repeat" description="TPR" evidence="3">
    <location>
        <begin position="2011"/>
        <end position="2044"/>
    </location>
</feature>
<organism evidence="5 6">
    <name type="scientific">Homarus americanus</name>
    <name type="common">American lobster</name>
    <dbReference type="NCBI Taxonomy" id="6706"/>
    <lineage>
        <taxon>Eukaryota</taxon>
        <taxon>Metazoa</taxon>
        <taxon>Ecdysozoa</taxon>
        <taxon>Arthropoda</taxon>
        <taxon>Crustacea</taxon>
        <taxon>Multicrustacea</taxon>
        <taxon>Malacostraca</taxon>
        <taxon>Eumalacostraca</taxon>
        <taxon>Eucarida</taxon>
        <taxon>Decapoda</taxon>
        <taxon>Pleocyemata</taxon>
        <taxon>Astacidea</taxon>
        <taxon>Nephropoidea</taxon>
        <taxon>Nephropidae</taxon>
        <taxon>Homarus</taxon>
    </lineage>
</organism>
<feature type="repeat" description="TPR" evidence="3">
    <location>
        <begin position="120"/>
        <end position="153"/>
    </location>
</feature>
<feature type="region of interest" description="Disordered" evidence="4">
    <location>
        <begin position="421"/>
        <end position="461"/>
    </location>
</feature>
<feature type="compositionally biased region" description="Basic and acidic residues" evidence="4">
    <location>
        <begin position="1727"/>
        <end position="1762"/>
    </location>
</feature>
<feature type="repeat" description="TPR" evidence="3">
    <location>
        <begin position="86"/>
        <end position="119"/>
    </location>
</feature>
<feature type="compositionally biased region" description="Low complexity" evidence="4">
    <location>
        <begin position="2928"/>
        <end position="2960"/>
    </location>
</feature>
<feature type="compositionally biased region" description="Low complexity" evidence="4">
    <location>
        <begin position="3219"/>
        <end position="3230"/>
    </location>
</feature>
<feature type="compositionally biased region" description="Acidic residues" evidence="4">
    <location>
        <begin position="885"/>
        <end position="905"/>
    </location>
</feature>
<evidence type="ECO:0000256" key="2">
    <source>
        <dbReference type="ARBA" id="ARBA00023242"/>
    </source>
</evidence>
<keyword evidence="2" id="KW-0539">Nucleus</keyword>
<feature type="region of interest" description="Disordered" evidence="4">
    <location>
        <begin position="3025"/>
        <end position="3085"/>
    </location>
</feature>
<dbReference type="Pfam" id="PF13181">
    <property type="entry name" value="TPR_8"/>
    <property type="match status" value="1"/>
</dbReference>
<feature type="region of interest" description="Disordered" evidence="4">
    <location>
        <begin position="2348"/>
        <end position="2400"/>
    </location>
</feature>
<evidence type="ECO:0000313" key="6">
    <source>
        <dbReference type="Proteomes" id="UP000747542"/>
    </source>
</evidence>
<feature type="region of interest" description="Disordered" evidence="4">
    <location>
        <begin position="1170"/>
        <end position="1214"/>
    </location>
</feature>
<dbReference type="GO" id="GO:0031491">
    <property type="term" value="F:nucleosome binding"/>
    <property type="evidence" value="ECO:0007669"/>
    <property type="project" value="TreeGrafter"/>
</dbReference>
<feature type="compositionally biased region" description="Polar residues" evidence="4">
    <location>
        <begin position="2968"/>
        <end position="2980"/>
    </location>
</feature>
<dbReference type="PROSITE" id="PS50005">
    <property type="entry name" value="TPR"/>
    <property type="match status" value="3"/>
</dbReference>
<proteinExistence type="predicted"/>
<dbReference type="InterPro" id="IPR033053">
    <property type="entry name" value="Hir3/CABIN1"/>
</dbReference>
<dbReference type="PANTHER" id="PTHR15502:SF7">
    <property type="entry name" value="CALCINEURIN-BINDING PROTEIN CABIN-1"/>
    <property type="match status" value="1"/>
</dbReference>
<evidence type="ECO:0000256" key="3">
    <source>
        <dbReference type="PROSITE-ProRule" id="PRU00339"/>
    </source>
</evidence>
<reference evidence="5" key="1">
    <citation type="journal article" date="2021" name="Sci. Adv.">
        <title>The American lobster genome reveals insights on longevity, neural, and immune adaptations.</title>
        <authorList>
            <person name="Polinski J.M."/>
            <person name="Zimin A.V."/>
            <person name="Clark K.F."/>
            <person name="Kohn A.B."/>
            <person name="Sadowski N."/>
            <person name="Timp W."/>
            <person name="Ptitsyn A."/>
            <person name="Khanna P."/>
            <person name="Romanova D.Y."/>
            <person name="Williams P."/>
            <person name="Greenwood S.J."/>
            <person name="Moroz L.L."/>
            <person name="Walt D.R."/>
            <person name="Bodnar A.G."/>
        </authorList>
    </citation>
    <scope>NUCLEOTIDE SEQUENCE</scope>
    <source>
        <strain evidence="5">GMGI-L3</strain>
    </source>
</reference>
<feature type="region of interest" description="Disordered" evidence="4">
    <location>
        <begin position="3163"/>
        <end position="3279"/>
    </location>
</feature>
<feature type="region of interest" description="Disordered" evidence="4">
    <location>
        <begin position="2895"/>
        <end position="3008"/>
    </location>
</feature>
<feature type="compositionally biased region" description="Acidic residues" evidence="4">
    <location>
        <begin position="746"/>
        <end position="797"/>
    </location>
</feature>
<feature type="compositionally biased region" description="Polar residues" evidence="4">
    <location>
        <begin position="3231"/>
        <end position="3263"/>
    </location>
</feature>
<feature type="region of interest" description="Disordered" evidence="4">
    <location>
        <begin position="2283"/>
        <end position="2324"/>
    </location>
</feature>
<feature type="compositionally biased region" description="Basic and acidic residues" evidence="4">
    <location>
        <begin position="682"/>
        <end position="701"/>
    </location>
</feature>
<gene>
    <name evidence="5" type="primary">CABIN1-L</name>
    <name evidence="5" type="ORF">Hamer_G009771</name>
</gene>
<feature type="region of interest" description="Disordered" evidence="4">
    <location>
        <begin position="1821"/>
        <end position="1843"/>
    </location>
</feature>
<feature type="compositionally biased region" description="Basic and acidic residues" evidence="4">
    <location>
        <begin position="2373"/>
        <end position="2382"/>
    </location>
</feature>
<keyword evidence="6" id="KW-1185">Reference proteome</keyword>
<feature type="compositionally biased region" description="Polar residues" evidence="4">
    <location>
        <begin position="3025"/>
        <end position="3046"/>
    </location>
</feature>
<feature type="compositionally biased region" description="Low complexity" evidence="4">
    <location>
        <begin position="3192"/>
        <end position="3208"/>
    </location>
</feature>
<dbReference type="GO" id="GO:0005634">
    <property type="term" value="C:nucleus"/>
    <property type="evidence" value="ECO:0007669"/>
    <property type="project" value="UniProtKB-SubCell"/>
</dbReference>
<feature type="region of interest" description="Disordered" evidence="4">
    <location>
        <begin position="2775"/>
        <end position="2797"/>
    </location>
</feature>
<feature type="region of interest" description="Disordered" evidence="4">
    <location>
        <begin position="839"/>
        <end position="1100"/>
    </location>
</feature>
<feature type="compositionally biased region" description="Basic and acidic residues" evidence="4">
    <location>
        <begin position="1041"/>
        <end position="1055"/>
    </location>
</feature>
<dbReference type="PANTHER" id="PTHR15502">
    <property type="entry name" value="CALCINEURIN-BINDING PROTEIN CABIN 1-RELATED"/>
    <property type="match status" value="1"/>
</dbReference>
<dbReference type="InterPro" id="IPR019734">
    <property type="entry name" value="TPR_rpt"/>
</dbReference>
<feature type="compositionally biased region" description="Acidic residues" evidence="4">
    <location>
        <begin position="913"/>
        <end position="996"/>
    </location>
</feature>
<feature type="region of interest" description="Disordered" evidence="4">
    <location>
        <begin position="3102"/>
        <end position="3139"/>
    </location>
</feature>
<feature type="compositionally biased region" description="Acidic residues" evidence="4">
    <location>
        <begin position="839"/>
        <end position="871"/>
    </location>
</feature>
<feature type="compositionally biased region" description="Polar residues" evidence="4">
    <location>
        <begin position="1170"/>
        <end position="1190"/>
    </location>
</feature>
<dbReference type="EMBL" id="JAHLQT010004633">
    <property type="protein sequence ID" value="KAG7175762.1"/>
    <property type="molecule type" value="Genomic_DNA"/>
</dbReference>
<feature type="region of interest" description="Disordered" evidence="4">
    <location>
        <begin position="2675"/>
        <end position="2699"/>
    </location>
</feature>